<dbReference type="AlphaFoldDB" id="A0A7R9CTE3"/>
<reference evidence="2" key="1">
    <citation type="submission" date="2020-11" db="EMBL/GenBank/DDBJ databases">
        <authorList>
            <person name="Tran Van P."/>
        </authorList>
    </citation>
    <scope>NUCLEOTIDE SEQUENCE</scope>
</reference>
<gene>
    <name evidence="2" type="ORF">TCEB3V08_LOCUS6110</name>
</gene>
<dbReference type="EMBL" id="OC318357">
    <property type="protein sequence ID" value="CAD7401653.1"/>
    <property type="molecule type" value="Genomic_DNA"/>
</dbReference>
<protein>
    <submittedName>
        <fullName evidence="2">Uncharacterized protein</fullName>
    </submittedName>
</protein>
<feature type="region of interest" description="Disordered" evidence="1">
    <location>
        <begin position="94"/>
        <end position="113"/>
    </location>
</feature>
<feature type="compositionally biased region" description="Pro residues" evidence="1">
    <location>
        <begin position="97"/>
        <end position="109"/>
    </location>
</feature>
<evidence type="ECO:0000313" key="2">
    <source>
        <dbReference type="EMBL" id="CAD7401653.1"/>
    </source>
</evidence>
<name>A0A7R9CTE3_TIMCR</name>
<organism evidence="2">
    <name type="scientific">Timema cristinae</name>
    <name type="common">Walking stick</name>
    <dbReference type="NCBI Taxonomy" id="61476"/>
    <lineage>
        <taxon>Eukaryota</taxon>
        <taxon>Metazoa</taxon>
        <taxon>Ecdysozoa</taxon>
        <taxon>Arthropoda</taxon>
        <taxon>Hexapoda</taxon>
        <taxon>Insecta</taxon>
        <taxon>Pterygota</taxon>
        <taxon>Neoptera</taxon>
        <taxon>Polyneoptera</taxon>
        <taxon>Phasmatodea</taxon>
        <taxon>Timematodea</taxon>
        <taxon>Timematoidea</taxon>
        <taxon>Timematidae</taxon>
        <taxon>Timema</taxon>
    </lineage>
</organism>
<proteinExistence type="predicted"/>
<accession>A0A7R9CTE3</accession>
<evidence type="ECO:0000256" key="1">
    <source>
        <dbReference type="SAM" id="MobiDB-lite"/>
    </source>
</evidence>
<sequence>MTLSYKLHHSGTKQGISLTLTDYTMTLSYKLHHSGTKQGSSLTLTDYTMTLSHSGTKQDGAQECCGGKSPKATTVLPHPAVVRLLRLGSPWQVITPSPTPPLKPPPNIPPYQRYLPLYKDSEKKCP</sequence>